<keyword evidence="2 10" id="KW-0489">Methyltransferase</keyword>
<name>A0A6I4P0Q5_9MICO</name>
<evidence type="ECO:0000313" key="10">
    <source>
        <dbReference type="EMBL" id="MWB98315.1"/>
    </source>
</evidence>
<dbReference type="PANTHER" id="PTHR13370">
    <property type="entry name" value="RNA METHYLASE-RELATED"/>
    <property type="match status" value="1"/>
</dbReference>
<dbReference type="GO" id="GO:0005737">
    <property type="term" value="C:cytoplasm"/>
    <property type="evidence" value="ECO:0007669"/>
    <property type="project" value="TreeGrafter"/>
</dbReference>
<keyword evidence="11" id="KW-1185">Reference proteome</keyword>
<dbReference type="GO" id="GO:0008170">
    <property type="term" value="F:N-methyltransferase activity"/>
    <property type="evidence" value="ECO:0007669"/>
    <property type="project" value="InterPro"/>
</dbReference>
<dbReference type="InterPro" id="IPR001091">
    <property type="entry name" value="RM_Methyltransferase"/>
</dbReference>
<accession>A0A6I4P0Q5</accession>
<dbReference type="GO" id="GO:0003677">
    <property type="term" value="F:DNA binding"/>
    <property type="evidence" value="ECO:0007669"/>
    <property type="project" value="UniProtKB-KW"/>
</dbReference>
<keyword evidence="5" id="KW-0680">Restriction system</keyword>
<evidence type="ECO:0000313" key="11">
    <source>
        <dbReference type="Proteomes" id="UP000438182"/>
    </source>
</evidence>
<dbReference type="RefSeq" id="WP_160423652.1">
    <property type="nucleotide sequence ID" value="NZ_WSTA01000023.1"/>
</dbReference>
<gene>
    <name evidence="10" type="ORF">GB864_07100</name>
</gene>
<proteinExistence type="inferred from homology"/>
<evidence type="ECO:0000256" key="6">
    <source>
        <dbReference type="ARBA" id="ARBA00023125"/>
    </source>
</evidence>
<evidence type="ECO:0000256" key="3">
    <source>
        <dbReference type="ARBA" id="ARBA00022679"/>
    </source>
</evidence>
<dbReference type="GO" id="GO:0032259">
    <property type="term" value="P:methylation"/>
    <property type="evidence" value="ECO:0007669"/>
    <property type="project" value="UniProtKB-KW"/>
</dbReference>
<feature type="domain" description="DNA methylase N-4/N-6" evidence="9">
    <location>
        <begin position="40"/>
        <end position="262"/>
    </location>
</feature>
<dbReference type="SUPFAM" id="SSF53335">
    <property type="entry name" value="S-adenosyl-L-methionine-dependent methyltransferases"/>
    <property type="match status" value="1"/>
</dbReference>
<evidence type="ECO:0000256" key="5">
    <source>
        <dbReference type="ARBA" id="ARBA00022747"/>
    </source>
</evidence>
<dbReference type="GO" id="GO:0009307">
    <property type="term" value="P:DNA restriction-modification system"/>
    <property type="evidence" value="ECO:0007669"/>
    <property type="project" value="UniProtKB-KW"/>
</dbReference>
<evidence type="ECO:0000256" key="4">
    <source>
        <dbReference type="ARBA" id="ARBA00022691"/>
    </source>
</evidence>
<comment type="catalytic activity">
    <reaction evidence="7">
        <text>a 2'-deoxycytidine in DNA + S-adenosyl-L-methionine = an N(4)-methyl-2'-deoxycytidine in DNA + S-adenosyl-L-homocysteine + H(+)</text>
        <dbReference type="Rhea" id="RHEA:16857"/>
        <dbReference type="Rhea" id="RHEA-COMP:11369"/>
        <dbReference type="Rhea" id="RHEA-COMP:13674"/>
        <dbReference type="ChEBI" id="CHEBI:15378"/>
        <dbReference type="ChEBI" id="CHEBI:57856"/>
        <dbReference type="ChEBI" id="CHEBI:59789"/>
        <dbReference type="ChEBI" id="CHEBI:85452"/>
        <dbReference type="ChEBI" id="CHEBI:137933"/>
        <dbReference type="EC" id="2.1.1.113"/>
    </reaction>
</comment>
<keyword evidence="6" id="KW-0238">DNA-binding</keyword>
<dbReference type="PRINTS" id="PR00508">
    <property type="entry name" value="S21N4MTFRASE"/>
</dbReference>
<comment type="caution">
    <text evidence="10">The sequence shown here is derived from an EMBL/GenBank/DDBJ whole genome shotgun (WGS) entry which is preliminary data.</text>
</comment>
<dbReference type="Pfam" id="PF01555">
    <property type="entry name" value="N6_N4_Mtase"/>
    <property type="match status" value="1"/>
</dbReference>
<evidence type="ECO:0000259" key="9">
    <source>
        <dbReference type="Pfam" id="PF01555"/>
    </source>
</evidence>
<dbReference type="GO" id="GO:0015667">
    <property type="term" value="F:site-specific DNA-methyltransferase (cytosine-N4-specific) activity"/>
    <property type="evidence" value="ECO:0007669"/>
    <property type="project" value="UniProtKB-EC"/>
</dbReference>
<protein>
    <recommendedName>
        <fullName evidence="8">Methyltransferase</fullName>
        <ecNumber evidence="8">2.1.1.-</ecNumber>
    </recommendedName>
</protein>
<organism evidence="10 11">
    <name type="scientific">Agromyces seonyuensis</name>
    <dbReference type="NCBI Taxonomy" id="2662446"/>
    <lineage>
        <taxon>Bacteria</taxon>
        <taxon>Bacillati</taxon>
        <taxon>Actinomycetota</taxon>
        <taxon>Actinomycetes</taxon>
        <taxon>Micrococcales</taxon>
        <taxon>Microbacteriaceae</taxon>
        <taxon>Agromyces</taxon>
    </lineage>
</organism>
<dbReference type="PROSITE" id="PS00093">
    <property type="entry name" value="N4_MTASE"/>
    <property type="match status" value="1"/>
</dbReference>
<dbReference type="Gene3D" id="3.40.50.150">
    <property type="entry name" value="Vaccinia Virus protein VP39"/>
    <property type="match status" value="1"/>
</dbReference>
<sequence>MELTDLMRHLGTPAYERDGVVLFRGDCVDGMRSLPEGWADLVVTSPPYNIGKEYEQRLDLGQYLDWTEQWIGAAHRASTANGQFWLNLGYLEVKGRGRAVPIPYLMWDRTPFYLRQEVVWSYGAGTTSSRAFAPRNEKVLWYVKDPDAYYFDLDSVRDPDVKYPNQKKNGKLKVNPLGKNPGDVWYIPKVTSGYRRSSKERTPHPAQFPEALIERIILACTRPGDIVLDPFMGSGTTAAVAARLGRRCVGFELRDDYLRVAVSRIEGLLDMRASQLSIVENDGELRPIDNAG</sequence>
<dbReference type="EC" id="2.1.1.-" evidence="8"/>
<dbReference type="AlphaFoldDB" id="A0A6I4P0Q5"/>
<keyword evidence="3 10" id="KW-0808">Transferase</keyword>
<evidence type="ECO:0000256" key="2">
    <source>
        <dbReference type="ARBA" id="ARBA00022603"/>
    </source>
</evidence>
<dbReference type="InterPro" id="IPR017985">
    <property type="entry name" value="MeTrfase_CN4_CS"/>
</dbReference>
<dbReference type="InterPro" id="IPR002941">
    <property type="entry name" value="DNA_methylase_N4/N6"/>
</dbReference>
<evidence type="ECO:0000256" key="8">
    <source>
        <dbReference type="RuleBase" id="RU362026"/>
    </source>
</evidence>
<dbReference type="InterPro" id="IPR029063">
    <property type="entry name" value="SAM-dependent_MTases_sf"/>
</dbReference>
<dbReference type="Proteomes" id="UP000438182">
    <property type="component" value="Unassembled WGS sequence"/>
</dbReference>
<reference evidence="10 11" key="1">
    <citation type="submission" date="2019-12" db="EMBL/GenBank/DDBJ databases">
        <authorList>
            <person name="Kim Y.S."/>
        </authorList>
    </citation>
    <scope>NUCLEOTIDE SEQUENCE [LARGE SCALE GENOMIC DNA]</scope>
    <source>
        <strain evidence="10 11">MMS17-SY077</strain>
    </source>
</reference>
<dbReference type="PANTHER" id="PTHR13370:SF3">
    <property type="entry name" value="TRNA (GUANINE(10)-N2)-METHYLTRANSFERASE HOMOLOG"/>
    <property type="match status" value="1"/>
</dbReference>
<comment type="similarity">
    <text evidence="1">Belongs to the N(4)/N(6)-methyltransferase family. N(4) subfamily.</text>
</comment>
<dbReference type="EMBL" id="WSTA01000023">
    <property type="protein sequence ID" value="MWB98315.1"/>
    <property type="molecule type" value="Genomic_DNA"/>
</dbReference>
<evidence type="ECO:0000256" key="1">
    <source>
        <dbReference type="ARBA" id="ARBA00010203"/>
    </source>
</evidence>
<keyword evidence="4" id="KW-0949">S-adenosyl-L-methionine</keyword>
<evidence type="ECO:0000256" key="7">
    <source>
        <dbReference type="ARBA" id="ARBA00049120"/>
    </source>
</evidence>